<dbReference type="AlphaFoldDB" id="A0AAF0THW7"/>
<gene>
    <name evidence="2" type="ORF">MTR67_007150</name>
</gene>
<accession>A0AAF0THW7</accession>
<protein>
    <recommendedName>
        <fullName evidence="1">Retrotransposon gag domain-containing protein</fullName>
    </recommendedName>
</protein>
<evidence type="ECO:0000313" key="2">
    <source>
        <dbReference type="EMBL" id="WMV13765.1"/>
    </source>
</evidence>
<dbReference type="InterPro" id="IPR005162">
    <property type="entry name" value="Retrotrans_gag_dom"/>
</dbReference>
<evidence type="ECO:0000259" key="1">
    <source>
        <dbReference type="Pfam" id="PF03732"/>
    </source>
</evidence>
<keyword evidence="3" id="KW-1185">Reference proteome</keyword>
<reference evidence="2" key="1">
    <citation type="submission" date="2023-08" db="EMBL/GenBank/DDBJ databases">
        <title>A de novo genome assembly of Solanum verrucosum Schlechtendal, a Mexican diploid species geographically isolated from the other diploid A-genome species in potato relatives.</title>
        <authorList>
            <person name="Hosaka K."/>
        </authorList>
    </citation>
    <scope>NUCLEOTIDE SEQUENCE</scope>
    <source>
        <tissue evidence="2">Young leaves</tissue>
    </source>
</reference>
<evidence type="ECO:0000313" key="3">
    <source>
        <dbReference type="Proteomes" id="UP001234989"/>
    </source>
</evidence>
<dbReference type="Pfam" id="PF03732">
    <property type="entry name" value="Retrotrans_gag"/>
    <property type="match status" value="1"/>
</dbReference>
<proteinExistence type="predicted"/>
<dbReference type="EMBL" id="CP133613">
    <property type="protein sequence ID" value="WMV13765.1"/>
    <property type="molecule type" value="Genomic_DNA"/>
</dbReference>
<dbReference type="Proteomes" id="UP001234989">
    <property type="component" value="Chromosome 2"/>
</dbReference>
<feature type="domain" description="Retrotransposon gag" evidence="1">
    <location>
        <begin position="78"/>
        <end position="166"/>
    </location>
</feature>
<organism evidence="2 3">
    <name type="scientific">Solanum verrucosum</name>
    <dbReference type="NCBI Taxonomy" id="315347"/>
    <lineage>
        <taxon>Eukaryota</taxon>
        <taxon>Viridiplantae</taxon>
        <taxon>Streptophyta</taxon>
        <taxon>Embryophyta</taxon>
        <taxon>Tracheophyta</taxon>
        <taxon>Spermatophyta</taxon>
        <taxon>Magnoliopsida</taxon>
        <taxon>eudicotyledons</taxon>
        <taxon>Gunneridae</taxon>
        <taxon>Pentapetalae</taxon>
        <taxon>asterids</taxon>
        <taxon>lamiids</taxon>
        <taxon>Solanales</taxon>
        <taxon>Solanaceae</taxon>
        <taxon>Solanoideae</taxon>
        <taxon>Solaneae</taxon>
        <taxon>Solanum</taxon>
    </lineage>
</organism>
<sequence length="222" mass="25545">MPPHRPYARNANAHNANAVPQVPNHRVLNVVFQNIIQLLAKSIENKNNQRVLVPTNTSGYSVAARVRDFVRMNPPEFVVSQVGKDPHNFINEWKENRGKNASLVTYECFTITFLDMFFPRELREAKDKEFMNLRQGSISVQEYGPKFTQHSRHALHMVADPMAQMKVQVEILDHQVRRLRKKEVASVKVFWRSQSVEGATWEAEAALKAKYPHLFPSDSIPT</sequence>
<name>A0AAF0THW7_SOLVR</name>